<dbReference type="AlphaFoldDB" id="A0AAD7V1R1"/>
<proteinExistence type="predicted"/>
<evidence type="ECO:0000256" key="1">
    <source>
        <dbReference type="ARBA" id="ARBA00022527"/>
    </source>
</evidence>
<dbReference type="GeneID" id="83214174"/>
<sequence>MPLLHVTDRFRSKWRNKGVDLDQHQRRQSMPGRVQTIRTPPPPPSADSLLCGIGEYIFLQRLGQGKFSKVMLAQHVRTGEKYAIKIIDKRIHDYRIVSRLAREINLMASLDHPHIVHLYETFETADSLFLVMEYIRGVNLDEHMQQCRHLDEVEARKIFRQLVSAVDYCHSQHIVHRDLKAPNVLLTPEGQVHLADFGLGNRFGLQRLKTICGSMLYYSPEIITGQKYVGPEIDCWCLGILLFRMVSGYEPFGHARTVGELKHDVVNGYYPMPMHLSDSLQATIRKCLACDKKDRMSIRQALYDDPWLNDDGHLPSPFATTSTSTTINSYNNNNSSSSYQHPSSSLLMEEKQFNVHKTIVYHPINTSIYFTGSATTTPSLEENAKTKEMLRAEHYQHLITTLNETQLRPMTPNDSSSFRLNHLFYKLYKRITKADHLTYYTMNTSLLPYRQPADTLLMLVRLACELLGITYRFTSTSTTELVCVLTLRQDNNNHDLACDPPPSPVSLPQPRHSQSSATSTTSWTSRLKRLSHSQRIGSTWIYIGGGSSALAAGHYQTSSPPSSTTPNFVTTPPSSYEDGTVMFSIETLSSSSVAASANNSMMESIEGNFTSSSTFQQQQQEDVAALRFSKISGCSKVFKLATGWINGVLLSP</sequence>
<dbReference type="PANTHER" id="PTHR24346:SF30">
    <property type="entry name" value="MATERNAL EMBRYONIC LEUCINE ZIPPER KINASE"/>
    <property type="match status" value="1"/>
</dbReference>
<keyword evidence="1" id="KW-0723">Serine/threonine-protein kinase</keyword>
<keyword evidence="10" id="KW-1185">Reference proteome</keyword>
<dbReference type="PANTHER" id="PTHR24346">
    <property type="entry name" value="MAP/MICROTUBULE AFFINITY-REGULATING KINASE"/>
    <property type="match status" value="1"/>
</dbReference>
<dbReference type="InterPro" id="IPR017441">
    <property type="entry name" value="Protein_kinase_ATP_BS"/>
</dbReference>
<dbReference type="GO" id="GO:0005524">
    <property type="term" value="F:ATP binding"/>
    <property type="evidence" value="ECO:0007669"/>
    <property type="project" value="UniProtKB-UniRule"/>
</dbReference>
<feature type="binding site" evidence="6">
    <location>
        <position position="85"/>
    </location>
    <ligand>
        <name>ATP</name>
        <dbReference type="ChEBI" id="CHEBI:30616"/>
    </ligand>
</feature>
<dbReference type="PROSITE" id="PS00108">
    <property type="entry name" value="PROTEIN_KINASE_ST"/>
    <property type="match status" value="1"/>
</dbReference>
<dbReference type="FunFam" id="1.10.510.10:FF:000571">
    <property type="entry name" value="Maternal embryonic leucine zipper kinase"/>
    <property type="match status" value="1"/>
</dbReference>
<name>A0AAD7V1R1_9FUNG</name>
<dbReference type="RefSeq" id="XP_058342375.1">
    <property type="nucleotide sequence ID" value="XM_058486789.1"/>
</dbReference>
<dbReference type="GO" id="GO:0035556">
    <property type="term" value="P:intracellular signal transduction"/>
    <property type="evidence" value="ECO:0007669"/>
    <property type="project" value="TreeGrafter"/>
</dbReference>
<dbReference type="EMBL" id="JARTCD010000031">
    <property type="protein sequence ID" value="KAJ8657462.1"/>
    <property type="molecule type" value="Genomic_DNA"/>
</dbReference>
<dbReference type="InterPro" id="IPR000719">
    <property type="entry name" value="Prot_kinase_dom"/>
</dbReference>
<dbReference type="PROSITE" id="PS50011">
    <property type="entry name" value="PROTEIN_KINASE_DOM"/>
    <property type="match status" value="1"/>
</dbReference>
<dbReference type="CDD" id="cd14003">
    <property type="entry name" value="STKc_AMPK-like"/>
    <property type="match status" value="1"/>
</dbReference>
<organism evidence="9 10">
    <name type="scientific">Lichtheimia ornata</name>
    <dbReference type="NCBI Taxonomy" id="688661"/>
    <lineage>
        <taxon>Eukaryota</taxon>
        <taxon>Fungi</taxon>
        <taxon>Fungi incertae sedis</taxon>
        <taxon>Mucoromycota</taxon>
        <taxon>Mucoromycotina</taxon>
        <taxon>Mucoromycetes</taxon>
        <taxon>Mucorales</taxon>
        <taxon>Lichtheimiaceae</taxon>
        <taxon>Lichtheimia</taxon>
    </lineage>
</organism>
<keyword evidence="2" id="KW-0808">Transferase</keyword>
<keyword evidence="4" id="KW-0418">Kinase</keyword>
<dbReference type="InterPro" id="IPR011009">
    <property type="entry name" value="Kinase-like_dom_sf"/>
</dbReference>
<evidence type="ECO:0000259" key="8">
    <source>
        <dbReference type="PROSITE" id="PS50011"/>
    </source>
</evidence>
<evidence type="ECO:0000313" key="10">
    <source>
        <dbReference type="Proteomes" id="UP001234581"/>
    </source>
</evidence>
<reference evidence="9 10" key="1">
    <citation type="submission" date="2023-03" db="EMBL/GenBank/DDBJ databases">
        <title>Genome sequence of Lichtheimia ornata CBS 291.66.</title>
        <authorList>
            <person name="Mohabir J.T."/>
            <person name="Shea T.P."/>
            <person name="Kurbessoian T."/>
            <person name="Berby B."/>
            <person name="Fontaine J."/>
            <person name="Livny J."/>
            <person name="Gnirke A."/>
            <person name="Stajich J.E."/>
            <person name="Cuomo C.A."/>
        </authorList>
    </citation>
    <scope>NUCLEOTIDE SEQUENCE [LARGE SCALE GENOMIC DNA]</scope>
    <source>
        <strain evidence="9">CBS 291.66</strain>
    </source>
</reference>
<feature type="region of interest" description="Disordered" evidence="7">
    <location>
        <begin position="21"/>
        <end position="43"/>
    </location>
</feature>
<dbReference type="SUPFAM" id="SSF56112">
    <property type="entry name" value="Protein kinase-like (PK-like)"/>
    <property type="match status" value="1"/>
</dbReference>
<dbReference type="SMART" id="SM00220">
    <property type="entry name" value="S_TKc"/>
    <property type="match status" value="1"/>
</dbReference>
<feature type="region of interest" description="Disordered" evidence="7">
    <location>
        <begin position="495"/>
        <end position="525"/>
    </location>
</feature>
<evidence type="ECO:0000256" key="6">
    <source>
        <dbReference type="PROSITE-ProRule" id="PRU10141"/>
    </source>
</evidence>
<evidence type="ECO:0000256" key="2">
    <source>
        <dbReference type="ARBA" id="ARBA00022679"/>
    </source>
</evidence>
<dbReference type="GO" id="GO:0004674">
    <property type="term" value="F:protein serine/threonine kinase activity"/>
    <property type="evidence" value="ECO:0007669"/>
    <property type="project" value="UniProtKB-KW"/>
</dbReference>
<feature type="domain" description="Protein kinase" evidence="8">
    <location>
        <begin position="56"/>
        <end position="308"/>
    </location>
</feature>
<dbReference type="GO" id="GO:0005737">
    <property type="term" value="C:cytoplasm"/>
    <property type="evidence" value="ECO:0007669"/>
    <property type="project" value="TreeGrafter"/>
</dbReference>
<evidence type="ECO:0000313" key="9">
    <source>
        <dbReference type="EMBL" id="KAJ8657462.1"/>
    </source>
</evidence>
<evidence type="ECO:0000256" key="4">
    <source>
        <dbReference type="ARBA" id="ARBA00022777"/>
    </source>
</evidence>
<dbReference type="FunFam" id="3.30.200.20:FF:000003">
    <property type="entry name" value="Non-specific serine/threonine protein kinase"/>
    <property type="match status" value="1"/>
</dbReference>
<comment type="caution">
    <text evidence="9">The sequence shown here is derived from an EMBL/GenBank/DDBJ whole genome shotgun (WGS) entry which is preliminary data.</text>
</comment>
<dbReference type="Pfam" id="PF00069">
    <property type="entry name" value="Pkinase"/>
    <property type="match status" value="1"/>
</dbReference>
<evidence type="ECO:0000256" key="3">
    <source>
        <dbReference type="ARBA" id="ARBA00022741"/>
    </source>
</evidence>
<dbReference type="Gene3D" id="1.10.510.10">
    <property type="entry name" value="Transferase(Phosphotransferase) domain 1"/>
    <property type="match status" value="1"/>
</dbReference>
<feature type="compositionally biased region" description="Low complexity" evidence="7">
    <location>
        <begin position="508"/>
        <end position="525"/>
    </location>
</feature>
<keyword evidence="3 6" id="KW-0547">Nucleotide-binding</keyword>
<dbReference type="InterPro" id="IPR008271">
    <property type="entry name" value="Ser/Thr_kinase_AS"/>
</dbReference>
<dbReference type="Proteomes" id="UP001234581">
    <property type="component" value="Unassembled WGS sequence"/>
</dbReference>
<dbReference type="PROSITE" id="PS00107">
    <property type="entry name" value="PROTEIN_KINASE_ATP"/>
    <property type="match status" value="1"/>
</dbReference>
<accession>A0AAD7V1R1</accession>
<evidence type="ECO:0000256" key="7">
    <source>
        <dbReference type="SAM" id="MobiDB-lite"/>
    </source>
</evidence>
<gene>
    <name evidence="9" type="ORF">O0I10_006764</name>
</gene>
<keyword evidence="5 6" id="KW-0067">ATP-binding</keyword>
<protein>
    <recommendedName>
        <fullName evidence="8">Protein kinase domain-containing protein</fullName>
    </recommendedName>
</protein>
<evidence type="ECO:0000256" key="5">
    <source>
        <dbReference type="ARBA" id="ARBA00022840"/>
    </source>
</evidence>